<evidence type="ECO:0000256" key="11">
    <source>
        <dbReference type="ARBA" id="ARBA00023157"/>
    </source>
</evidence>
<evidence type="ECO:0000256" key="2">
    <source>
        <dbReference type="ARBA" id="ARBA00022448"/>
    </source>
</evidence>
<dbReference type="PANTHER" id="PTHR46473">
    <property type="entry name" value="GH08155P"/>
    <property type="match status" value="1"/>
</dbReference>
<keyword evidence="4" id="KW-0433">Leucine-rich repeat</keyword>
<keyword evidence="10" id="KW-0472">Membrane</keyword>
<evidence type="ECO:0000256" key="7">
    <source>
        <dbReference type="ARBA" id="ARBA00022737"/>
    </source>
</evidence>
<evidence type="ECO:0000256" key="10">
    <source>
        <dbReference type="ARBA" id="ARBA00023136"/>
    </source>
</evidence>
<dbReference type="EMBL" id="GBYB01011920">
    <property type="protein sequence ID" value="JAG81687.1"/>
    <property type="molecule type" value="Transcribed_RNA"/>
</dbReference>
<keyword evidence="7" id="KW-0677">Repeat</keyword>
<keyword evidence="8" id="KW-1133">Transmembrane helix</keyword>
<dbReference type="InterPro" id="IPR001611">
    <property type="entry name" value="Leu-rich_rpt"/>
</dbReference>
<sequence length="293" mass="34018">MEVFTFISILILTSRCFLSDAHFLSCERKGVYKECRAENSTVLIQAYPDIKRKKTDLKFFNTGSWICRTPGIITVTADSFSDVQDVRSLHIECVQFRGFPTPFINQEYLERIDFLDNHFTEFPREFCANISSIKSIRVNYQQITKLSATSFSSIASYLQNLELGHIQLKIIEPNTFSRFRYLKNLRLNGNQLEILRPDMFDNLSFLETLDLGENVIRTIKPETFSALTRLRALFLQSNHLRNLPQKIFSDLLNLEMLYLHGNRFIKDPIDLVTGLLQLTDYSGVVNKTLNVYQ</sequence>
<accession>A0A0C9RT82</accession>
<evidence type="ECO:0000256" key="9">
    <source>
        <dbReference type="ARBA" id="ARBA00023065"/>
    </source>
</evidence>
<keyword evidence="2" id="KW-0813">Transport</keyword>
<evidence type="ECO:0000256" key="12">
    <source>
        <dbReference type="ARBA" id="ARBA00023303"/>
    </source>
</evidence>
<keyword evidence="5" id="KW-0812">Transmembrane</keyword>
<evidence type="ECO:0000256" key="4">
    <source>
        <dbReference type="ARBA" id="ARBA00022614"/>
    </source>
</evidence>
<feature type="chain" id="PRO_5002212419" evidence="13">
    <location>
        <begin position="22"/>
        <end position="293"/>
    </location>
</feature>
<reference evidence="14" key="1">
    <citation type="submission" date="2015-01" db="EMBL/GenBank/DDBJ databases">
        <title>Transcriptome Assembly of Fopius arisanus.</title>
        <authorList>
            <person name="Geib S."/>
        </authorList>
    </citation>
    <scope>NUCLEOTIDE SEQUENCE</scope>
</reference>
<evidence type="ECO:0000256" key="6">
    <source>
        <dbReference type="ARBA" id="ARBA00022729"/>
    </source>
</evidence>
<dbReference type="Pfam" id="PF13855">
    <property type="entry name" value="LRR_8"/>
    <property type="match status" value="1"/>
</dbReference>
<protein>
    <submittedName>
        <fullName evidence="14">LRRN1 protein</fullName>
    </submittedName>
</protein>
<evidence type="ECO:0000256" key="3">
    <source>
        <dbReference type="ARBA" id="ARBA00022475"/>
    </source>
</evidence>
<dbReference type="SMART" id="SM00369">
    <property type="entry name" value="LRR_TYP"/>
    <property type="match status" value="4"/>
</dbReference>
<proteinExistence type="predicted"/>
<keyword evidence="6 13" id="KW-0732">Signal</keyword>
<dbReference type="SUPFAM" id="SSF52058">
    <property type="entry name" value="L domain-like"/>
    <property type="match status" value="1"/>
</dbReference>
<dbReference type="GO" id="GO:0005886">
    <property type="term" value="C:plasma membrane"/>
    <property type="evidence" value="ECO:0007669"/>
    <property type="project" value="UniProtKB-SubCell"/>
</dbReference>
<gene>
    <name evidence="14" type="primary">LRRN1</name>
    <name evidence="14" type="ORF">g.41454</name>
</gene>
<evidence type="ECO:0000313" key="14">
    <source>
        <dbReference type="EMBL" id="JAG81687.1"/>
    </source>
</evidence>
<evidence type="ECO:0000256" key="5">
    <source>
        <dbReference type="ARBA" id="ARBA00022692"/>
    </source>
</evidence>
<evidence type="ECO:0000256" key="8">
    <source>
        <dbReference type="ARBA" id="ARBA00022989"/>
    </source>
</evidence>
<dbReference type="InterPro" id="IPR003591">
    <property type="entry name" value="Leu-rich_rpt_typical-subtyp"/>
</dbReference>
<dbReference type="InterPro" id="IPR032675">
    <property type="entry name" value="LRR_dom_sf"/>
</dbReference>
<dbReference type="InterPro" id="IPR051432">
    <property type="entry name" value="KCNMA1_auxiliary"/>
</dbReference>
<dbReference type="Gene3D" id="3.80.10.10">
    <property type="entry name" value="Ribonuclease Inhibitor"/>
    <property type="match status" value="1"/>
</dbReference>
<keyword evidence="3" id="KW-1003">Cell membrane</keyword>
<dbReference type="PANTHER" id="PTHR46473:SF10">
    <property type="entry name" value="LD45603P-RELATED"/>
    <property type="match status" value="1"/>
</dbReference>
<organism evidence="14">
    <name type="scientific">Fopius arisanus</name>
    <dbReference type="NCBI Taxonomy" id="64838"/>
    <lineage>
        <taxon>Eukaryota</taxon>
        <taxon>Metazoa</taxon>
        <taxon>Ecdysozoa</taxon>
        <taxon>Arthropoda</taxon>
        <taxon>Hexapoda</taxon>
        <taxon>Insecta</taxon>
        <taxon>Pterygota</taxon>
        <taxon>Neoptera</taxon>
        <taxon>Endopterygota</taxon>
        <taxon>Hymenoptera</taxon>
        <taxon>Apocrita</taxon>
        <taxon>Ichneumonoidea</taxon>
        <taxon>Braconidae</taxon>
        <taxon>Opiinae</taxon>
        <taxon>Fopius</taxon>
    </lineage>
</organism>
<keyword evidence="12" id="KW-0407">Ion channel</keyword>
<comment type="subcellular location">
    <subcellularLocation>
        <location evidence="1">Cell membrane</location>
        <topology evidence="1">Single-pass membrane protein</topology>
    </subcellularLocation>
</comment>
<name>A0A0C9RT82_9HYME</name>
<evidence type="ECO:0000256" key="1">
    <source>
        <dbReference type="ARBA" id="ARBA00004162"/>
    </source>
</evidence>
<keyword evidence="9" id="KW-0406">Ion transport</keyword>
<evidence type="ECO:0000256" key="13">
    <source>
        <dbReference type="SAM" id="SignalP"/>
    </source>
</evidence>
<keyword evidence="11" id="KW-1015">Disulfide bond</keyword>
<dbReference type="AlphaFoldDB" id="A0A0C9RT82"/>
<feature type="signal peptide" evidence="13">
    <location>
        <begin position="1"/>
        <end position="21"/>
    </location>
</feature>
<dbReference type="GO" id="GO:0034220">
    <property type="term" value="P:monoatomic ion transmembrane transport"/>
    <property type="evidence" value="ECO:0007669"/>
    <property type="project" value="UniProtKB-KW"/>
</dbReference>